<dbReference type="SUPFAM" id="SSF50978">
    <property type="entry name" value="WD40 repeat-like"/>
    <property type="match status" value="1"/>
</dbReference>
<feature type="compositionally biased region" description="Basic residues" evidence="2">
    <location>
        <begin position="151"/>
        <end position="163"/>
    </location>
</feature>
<keyword evidence="4" id="KW-1185">Reference proteome</keyword>
<feature type="region of interest" description="Disordered" evidence="2">
    <location>
        <begin position="150"/>
        <end position="190"/>
    </location>
</feature>
<protein>
    <submittedName>
        <fullName evidence="3">Uncharacterized protein</fullName>
    </submittedName>
</protein>
<comment type="caution">
    <text evidence="3">The sequence shown here is derived from an EMBL/GenBank/DDBJ whole genome shotgun (WGS) entry which is preliminary data.</text>
</comment>
<accession>A0AAV9EBI7</accession>
<dbReference type="InterPro" id="IPR045182">
    <property type="entry name" value="JINGUBANG-like"/>
</dbReference>
<dbReference type="AlphaFoldDB" id="A0AAV9EBI7"/>
<reference evidence="3" key="1">
    <citation type="journal article" date="2023" name="Nat. Commun.">
        <title>Diploid and tetraploid genomes of Acorus and the evolution of monocots.</title>
        <authorList>
            <person name="Ma L."/>
            <person name="Liu K.W."/>
            <person name="Li Z."/>
            <person name="Hsiao Y.Y."/>
            <person name="Qi Y."/>
            <person name="Fu T."/>
            <person name="Tang G.D."/>
            <person name="Zhang D."/>
            <person name="Sun W.H."/>
            <person name="Liu D.K."/>
            <person name="Li Y."/>
            <person name="Chen G.Z."/>
            <person name="Liu X.D."/>
            <person name="Liao X.Y."/>
            <person name="Jiang Y.T."/>
            <person name="Yu X."/>
            <person name="Hao Y."/>
            <person name="Huang J."/>
            <person name="Zhao X.W."/>
            <person name="Ke S."/>
            <person name="Chen Y.Y."/>
            <person name="Wu W.L."/>
            <person name="Hsu J.L."/>
            <person name="Lin Y.F."/>
            <person name="Huang M.D."/>
            <person name="Li C.Y."/>
            <person name="Huang L."/>
            <person name="Wang Z.W."/>
            <person name="Zhao X."/>
            <person name="Zhong W.Y."/>
            <person name="Peng D.H."/>
            <person name="Ahmad S."/>
            <person name="Lan S."/>
            <person name="Zhang J.S."/>
            <person name="Tsai W.C."/>
            <person name="Van de Peer Y."/>
            <person name="Liu Z.J."/>
        </authorList>
    </citation>
    <scope>NUCLEOTIDE SEQUENCE</scope>
    <source>
        <strain evidence="3">CP</strain>
    </source>
</reference>
<organism evidence="3 4">
    <name type="scientific">Acorus calamus</name>
    <name type="common">Sweet flag</name>
    <dbReference type="NCBI Taxonomy" id="4465"/>
    <lineage>
        <taxon>Eukaryota</taxon>
        <taxon>Viridiplantae</taxon>
        <taxon>Streptophyta</taxon>
        <taxon>Embryophyta</taxon>
        <taxon>Tracheophyta</taxon>
        <taxon>Spermatophyta</taxon>
        <taxon>Magnoliopsida</taxon>
        <taxon>Liliopsida</taxon>
        <taxon>Acoraceae</taxon>
        <taxon>Acorus</taxon>
    </lineage>
</organism>
<gene>
    <name evidence="3" type="ORF">QJS10_CPA08g01618</name>
</gene>
<dbReference type="PROSITE" id="PS50294">
    <property type="entry name" value="WD_REPEATS_REGION"/>
    <property type="match status" value="1"/>
</dbReference>
<evidence type="ECO:0000256" key="1">
    <source>
        <dbReference type="PROSITE-ProRule" id="PRU00221"/>
    </source>
</evidence>
<dbReference type="PANTHER" id="PTHR22844:SF387">
    <property type="entry name" value="F3I6.5 PROTEIN"/>
    <property type="match status" value="1"/>
</dbReference>
<dbReference type="InterPro" id="IPR036322">
    <property type="entry name" value="WD40_repeat_dom_sf"/>
</dbReference>
<dbReference type="InterPro" id="IPR001680">
    <property type="entry name" value="WD40_rpt"/>
</dbReference>
<dbReference type="PROSITE" id="PS50082">
    <property type="entry name" value="WD_REPEATS_2"/>
    <property type="match status" value="2"/>
</dbReference>
<reference evidence="3" key="2">
    <citation type="submission" date="2023-06" db="EMBL/GenBank/DDBJ databases">
        <authorList>
            <person name="Ma L."/>
            <person name="Liu K.-W."/>
            <person name="Li Z."/>
            <person name="Hsiao Y.-Y."/>
            <person name="Qi Y."/>
            <person name="Fu T."/>
            <person name="Tang G."/>
            <person name="Zhang D."/>
            <person name="Sun W.-H."/>
            <person name="Liu D.-K."/>
            <person name="Li Y."/>
            <person name="Chen G.-Z."/>
            <person name="Liu X.-D."/>
            <person name="Liao X.-Y."/>
            <person name="Jiang Y.-T."/>
            <person name="Yu X."/>
            <person name="Hao Y."/>
            <person name="Huang J."/>
            <person name="Zhao X.-W."/>
            <person name="Ke S."/>
            <person name="Chen Y.-Y."/>
            <person name="Wu W.-L."/>
            <person name="Hsu J.-L."/>
            <person name="Lin Y.-F."/>
            <person name="Huang M.-D."/>
            <person name="Li C.-Y."/>
            <person name="Huang L."/>
            <person name="Wang Z.-W."/>
            <person name="Zhao X."/>
            <person name="Zhong W.-Y."/>
            <person name="Peng D.-H."/>
            <person name="Ahmad S."/>
            <person name="Lan S."/>
            <person name="Zhang J.-S."/>
            <person name="Tsai W.-C."/>
            <person name="Van De Peer Y."/>
            <person name="Liu Z.-J."/>
        </authorList>
    </citation>
    <scope>NUCLEOTIDE SEQUENCE</scope>
    <source>
        <strain evidence="3">CP</strain>
        <tissue evidence="3">Leaves</tissue>
    </source>
</reference>
<dbReference type="Proteomes" id="UP001180020">
    <property type="component" value="Unassembled WGS sequence"/>
</dbReference>
<dbReference type="Pfam" id="PF00400">
    <property type="entry name" value="WD40"/>
    <property type="match status" value="2"/>
</dbReference>
<dbReference type="EMBL" id="JAUJYO010000008">
    <property type="protein sequence ID" value="KAK1310870.1"/>
    <property type="molecule type" value="Genomic_DNA"/>
</dbReference>
<proteinExistence type="predicted"/>
<feature type="repeat" description="WD" evidence="1">
    <location>
        <begin position="45"/>
        <end position="76"/>
    </location>
</feature>
<feature type="repeat" description="WD" evidence="1">
    <location>
        <begin position="2"/>
        <end position="43"/>
    </location>
</feature>
<keyword evidence="1" id="KW-0853">WD repeat</keyword>
<evidence type="ECO:0000313" key="3">
    <source>
        <dbReference type="EMBL" id="KAK1310870.1"/>
    </source>
</evidence>
<dbReference type="SMART" id="SM00320">
    <property type="entry name" value="WD40"/>
    <property type="match status" value="2"/>
</dbReference>
<dbReference type="Gene3D" id="2.130.10.10">
    <property type="entry name" value="YVTN repeat-like/Quinoprotein amine dehydrogenase"/>
    <property type="match status" value="2"/>
</dbReference>
<evidence type="ECO:0000256" key="2">
    <source>
        <dbReference type="SAM" id="MobiDB-lite"/>
    </source>
</evidence>
<evidence type="ECO:0000313" key="4">
    <source>
        <dbReference type="Proteomes" id="UP001180020"/>
    </source>
</evidence>
<name>A0AAV9EBI7_ACOCL</name>
<sequence length="190" mass="20795">MWVSHADTISGLALSPDRLLLYSISWDRTIKVWRTSDFKCLKSIEDAHDDAINAIVVSKDGTVYTGSADAKIKVWKKNALVMTLQKHSGSADRTIRIWRREGDGVYVCFAVLEGHLGPIKCLVAAAEDRINGRKDVDDGNSSIELVDMRGKGPHLARGPKARHWPGPVGSKPDPGPFTGRAFFKAGQSQA</sequence>
<dbReference type="PANTHER" id="PTHR22844">
    <property type="entry name" value="F-BOX AND WD40 DOMAIN PROTEIN"/>
    <property type="match status" value="1"/>
</dbReference>
<dbReference type="InterPro" id="IPR015943">
    <property type="entry name" value="WD40/YVTN_repeat-like_dom_sf"/>
</dbReference>